<accession>A0A562ZRN1</accession>
<name>A0A562ZRN1_9BURK</name>
<sequence>MNWQKIAIPILGAGLVAAAWQAAGWQGVALAAGGIVMWALLHFTRMMKVLQRASARPIGYCDSAVMLNAKLRPGVNLLHVLAMTRSLGELQSPKEAQPEIFRWTDAGGSHVTCEFADGKLTKWELHRPPVAPDGPPPAAP</sequence>
<comment type="caution">
    <text evidence="2">The sequence shown here is derived from an EMBL/GenBank/DDBJ whole genome shotgun (WGS) entry which is preliminary data.</text>
</comment>
<protein>
    <submittedName>
        <fullName evidence="2">Glycerate kinase</fullName>
    </submittedName>
</protein>
<proteinExistence type="predicted"/>
<dbReference type="Proteomes" id="UP000318199">
    <property type="component" value="Unassembled WGS sequence"/>
</dbReference>
<evidence type="ECO:0000313" key="3">
    <source>
        <dbReference type="Proteomes" id="UP000318199"/>
    </source>
</evidence>
<keyword evidence="1" id="KW-0472">Membrane</keyword>
<keyword evidence="3" id="KW-1185">Reference proteome</keyword>
<reference evidence="2 3" key="1">
    <citation type="submission" date="2019-07" db="EMBL/GenBank/DDBJ databases">
        <title>Caenimonas sedimenti sp. nov., isolated from activated sludge.</title>
        <authorList>
            <person name="Xu J."/>
        </authorList>
    </citation>
    <scope>NUCLEOTIDE SEQUENCE [LARGE SCALE GENOMIC DNA]</scope>
    <source>
        <strain evidence="2 3">HX-9-20</strain>
    </source>
</reference>
<evidence type="ECO:0000256" key="1">
    <source>
        <dbReference type="SAM" id="Phobius"/>
    </source>
</evidence>
<dbReference type="OrthoDB" id="8907926at2"/>
<organism evidence="2 3">
    <name type="scientific">Caenimonas sedimenti</name>
    <dbReference type="NCBI Taxonomy" id="2596921"/>
    <lineage>
        <taxon>Bacteria</taxon>
        <taxon>Pseudomonadati</taxon>
        <taxon>Pseudomonadota</taxon>
        <taxon>Betaproteobacteria</taxon>
        <taxon>Burkholderiales</taxon>
        <taxon>Comamonadaceae</taxon>
        <taxon>Caenimonas</taxon>
    </lineage>
</organism>
<keyword evidence="2" id="KW-0808">Transferase</keyword>
<keyword evidence="2" id="KW-0418">Kinase</keyword>
<evidence type="ECO:0000313" key="2">
    <source>
        <dbReference type="EMBL" id="TWO70978.1"/>
    </source>
</evidence>
<dbReference type="AlphaFoldDB" id="A0A562ZRN1"/>
<feature type="transmembrane region" description="Helical" evidence="1">
    <location>
        <begin position="28"/>
        <end position="44"/>
    </location>
</feature>
<dbReference type="GO" id="GO:0016301">
    <property type="term" value="F:kinase activity"/>
    <property type="evidence" value="ECO:0007669"/>
    <property type="project" value="UniProtKB-KW"/>
</dbReference>
<keyword evidence="1" id="KW-1133">Transmembrane helix</keyword>
<keyword evidence="1" id="KW-0812">Transmembrane</keyword>
<gene>
    <name evidence="2" type="ORF">FN976_11670</name>
</gene>
<dbReference type="EMBL" id="VOBQ01000009">
    <property type="protein sequence ID" value="TWO70978.1"/>
    <property type="molecule type" value="Genomic_DNA"/>
</dbReference>
<dbReference type="RefSeq" id="WP_145893208.1">
    <property type="nucleotide sequence ID" value="NZ_VOBQ01000009.1"/>
</dbReference>